<organism evidence="3">
    <name type="scientific">Phaffia rhodozyma</name>
    <name type="common">Yeast</name>
    <name type="synonym">Xanthophyllomyces dendrorhous</name>
    <dbReference type="NCBI Taxonomy" id="264483"/>
    <lineage>
        <taxon>Eukaryota</taxon>
        <taxon>Fungi</taxon>
        <taxon>Dikarya</taxon>
        <taxon>Basidiomycota</taxon>
        <taxon>Agaricomycotina</taxon>
        <taxon>Tremellomycetes</taxon>
        <taxon>Cystofilobasidiales</taxon>
        <taxon>Mrakiaceae</taxon>
        <taxon>Phaffia</taxon>
    </lineage>
</organism>
<feature type="coiled-coil region" evidence="1">
    <location>
        <begin position="80"/>
        <end position="145"/>
    </location>
</feature>
<feature type="region of interest" description="Disordered" evidence="2">
    <location>
        <begin position="188"/>
        <end position="379"/>
    </location>
</feature>
<feature type="region of interest" description="Disordered" evidence="2">
    <location>
        <begin position="591"/>
        <end position="640"/>
    </location>
</feature>
<feature type="compositionally biased region" description="Basic and acidic residues" evidence="2">
    <location>
        <begin position="631"/>
        <end position="640"/>
    </location>
</feature>
<name>A0A0F7SID9_PHARH</name>
<feature type="compositionally biased region" description="Basic and acidic residues" evidence="2">
    <location>
        <begin position="607"/>
        <end position="623"/>
    </location>
</feature>
<protein>
    <submittedName>
        <fullName evidence="3">Uncharacterized protein</fullName>
    </submittedName>
</protein>
<sequence>MSDDQNAHWEAQLNERDERIASLEKEVARLESNVSVSTSSTPTPAPSAPPVTSDQTKTIQELTASLKEAAASRETLLSSLKVVQTTMATLQAQVSNLEEENKELISFKSSTETKLKEAELHEEIIVTLRRSVEEARRGVMRLQTEKDSRRTSLGVNGNLGAPSSSALVSSPNSSIGLGIDMPFTAGSPSTGSVPLTSKRDKRASLNVGHGPTPPSRTSIGHRRVSSFSDIGGPSSALDPTTTLPLQSTGVRTGGLRELRLPQPSMSPTLPTKPGFFSGWGSSSSTAATSGGSAVPALSPPESSSSEKASKVAPVMDLAEDDEDQPPTSAASTTARQTALAKLESNSPRVASPLNGWLPPTSNTTGLSPGDPSGLALTSSPGELESLRSEINVLKRTLTETHAAREASEAACRALREFIASGGEPGDRSSTMTLSLPPLPSDLIDEDPAPRPRSLVSPSGTAAAPPARGWFSFRKASTSSATTPLSSERTPEPVVSPMSTSEIFGSGIEQTGRPISSGSTVSTAATAAPLTTPAKTRLSFFSSKSVPAPASVPASTTVTELATIDPALELAQAEEHKDQAEESLPLIFDADSVSNHKQGGGDDNVEAAEERVEAEIEGQRERAGGHKASLSEVKEADEVIG</sequence>
<evidence type="ECO:0000313" key="3">
    <source>
        <dbReference type="EMBL" id="CDZ97094.1"/>
    </source>
</evidence>
<accession>A0A0F7SID9</accession>
<feature type="region of interest" description="Disordered" evidence="2">
    <location>
        <begin position="31"/>
        <end position="56"/>
    </location>
</feature>
<keyword evidence="1" id="KW-0175">Coiled coil</keyword>
<evidence type="ECO:0000256" key="1">
    <source>
        <dbReference type="SAM" id="Coils"/>
    </source>
</evidence>
<proteinExistence type="predicted"/>
<dbReference type="AlphaFoldDB" id="A0A0F7SID9"/>
<feature type="compositionally biased region" description="Low complexity" evidence="2">
    <location>
        <begin position="325"/>
        <end position="338"/>
    </location>
</feature>
<dbReference type="EMBL" id="LN483167">
    <property type="protein sequence ID" value="CDZ97094.1"/>
    <property type="molecule type" value="Genomic_DNA"/>
</dbReference>
<feature type="region of interest" description="Disordered" evidence="2">
    <location>
        <begin position="420"/>
        <end position="497"/>
    </location>
</feature>
<feature type="compositionally biased region" description="Polar residues" evidence="2">
    <location>
        <begin position="237"/>
        <end position="250"/>
    </location>
</feature>
<evidence type="ECO:0000256" key="2">
    <source>
        <dbReference type="SAM" id="MobiDB-lite"/>
    </source>
</evidence>
<feature type="compositionally biased region" description="Low complexity" evidence="2">
    <location>
        <begin position="274"/>
        <end position="313"/>
    </location>
</feature>
<reference evidence="3" key="1">
    <citation type="submission" date="2014-08" db="EMBL/GenBank/DDBJ databases">
        <authorList>
            <person name="Sharma Rahul"/>
            <person name="Thines Marco"/>
        </authorList>
    </citation>
    <scope>NUCLEOTIDE SEQUENCE</scope>
</reference>
<feature type="region of interest" description="Disordered" evidence="2">
    <location>
        <begin position="145"/>
        <end position="170"/>
    </location>
</feature>
<feature type="region of interest" description="Disordered" evidence="2">
    <location>
        <begin position="1"/>
        <end position="20"/>
    </location>
</feature>